<reference evidence="9 12" key="2">
    <citation type="journal article" date="2014" name="BMC Genomics">
        <title>An improved genome release (version Mt4.0) for the model legume Medicago truncatula.</title>
        <authorList>
            <person name="Tang H."/>
            <person name="Krishnakumar V."/>
            <person name="Bidwell S."/>
            <person name="Rosen B."/>
            <person name="Chan A."/>
            <person name="Zhou S."/>
            <person name="Gentzbittel L."/>
            <person name="Childs K.L."/>
            <person name="Yandell M."/>
            <person name="Gundlach H."/>
            <person name="Mayer K.F."/>
            <person name="Schwartz D.C."/>
            <person name="Town C.D."/>
        </authorList>
    </citation>
    <scope>GENOME REANNOTATION</scope>
    <source>
        <strain evidence="11 12">cv. Jemalong A17</strain>
    </source>
</reference>
<dbReference type="InterPro" id="IPR000157">
    <property type="entry name" value="TIR_dom"/>
</dbReference>
<dbReference type="HOGENOM" id="CLU_001561_0_2_1"/>
<dbReference type="eggNOG" id="ENOG502R41B">
    <property type="taxonomic scope" value="Eukaryota"/>
</dbReference>
<dbReference type="InterPro" id="IPR045344">
    <property type="entry name" value="C-JID"/>
</dbReference>
<dbReference type="Gramene" id="rna24444">
    <property type="protein sequence ID" value="RHN61930.1"/>
    <property type="gene ID" value="gene24444"/>
</dbReference>
<evidence type="ECO:0000259" key="8">
    <source>
        <dbReference type="PROSITE" id="PS50104"/>
    </source>
</evidence>
<keyword evidence="2" id="KW-0433">Leucine-rich repeat</keyword>
<keyword evidence="10" id="KW-0238">DNA-binding</keyword>
<dbReference type="EMBL" id="CM001220">
    <property type="protein sequence ID" value="AES89888.2"/>
    <property type="molecule type" value="Genomic_DNA"/>
</dbReference>
<keyword evidence="4" id="KW-0378">Hydrolase</keyword>
<dbReference type="InterPro" id="IPR044974">
    <property type="entry name" value="Disease_R_plants"/>
</dbReference>
<dbReference type="InterPro" id="IPR002182">
    <property type="entry name" value="NB-ARC"/>
</dbReference>
<evidence type="ECO:0000313" key="12">
    <source>
        <dbReference type="Proteomes" id="UP000002051"/>
    </source>
</evidence>
<protein>
    <recommendedName>
        <fullName evidence="1">ADP-ribosyl cyclase/cyclic ADP-ribose hydrolase</fullName>
        <ecNumber evidence="1">3.2.2.6</ecNumber>
    </recommendedName>
</protein>
<feature type="domain" description="TIR" evidence="8">
    <location>
        <begin position="7"/>
        <end position="174"/>
    </location>
</feature>
<evidence type="ECO:0000256" key="6">
    <source>
        <dbReference type="ARBA" id="ARBA00023027"/>
    </source>
</evidence>
<dbReference type="PRINTS" id="PR00364">
    <property type="entry name" value="DISEASERSIST"/>
</dbReference>
<dbReference type="OrthoDB" id="1416801at2759"/>
<keyword evidence="3" id="KW-0677">Repeat</keyword>
<keyword evidence="12" id="KW-1185">Reference proteome</keyword>
<evidence type="ECO:0000256" key="5">
    <source>
        <dbReference type="ARBA" id="ARBA00022821"/>
    </source>
</evidence>
<dbReference type="PANTHER" id="PTHR11017">
    <property type="entry name" value="LEUCINE-RICH REPEAT-CONTAINING PROTEIN"/>
    <property type="match status" value="1"/>
</dbReference>
<dbReference type="Pfam" id="PF23282">
    <property type="entry name" value="WHD_ROQ1"/>
    <property type="match status" value="1"/>
</dbReference>
<dbReference type="PANTHER" id="PTHR11017:SF259">
    <property type="entry name" value="ADP-RIBOSYL CYCLASE_CYCLIC ADP-RIBOSE HYDROLASE"/>
    <property type="match status" value="1"/>
</dbReference>
<dbReference type="Gene3D" id="1.10.8.430">
    <property type="entry name" value="Helical domain of apoptotic protease-activating factors"/>
    <property type="match status" value="1"/>
</dbReference>
<dbReference type="PaxDb" id="3880-AES89888"/>
<dbReference type="SMART" id="SM00255">
    <property type="entry name" value="TIR"/>
    <property type="match status" value="1"/>
</dbReference>
<dbReference type="FunFam" id="3.40.50.10140:FF:000007">
    <property type="entry name" value="Disease resistance protein (TIR-NBS-LRR class)"/>
    <property type="match status" value="1"/>
</dbReference>
<dbReference type="KEGG" id="mtr:11441898"/>
<evidence type="ECO:0000313" key="9">
    <source>
        <dbReference type="EMBL" id="AES89888.2"/>
    </source>
</evidence>
<dbReference type="EC" id="3.2.2.6" evidence="1"/>
<reference evidence="9 12" key="1">
    <citation type="journal article" date="2011" name="Nature">
        <title>The Medicago genome provides insight into the evolution of rhizobial symbioses.</title>
        <authorList>
            <person name="Young N.D."/>
            <person name="Debelle F."/>
            <person name="Oldroyd G.E."/>
            <person name="Geurts R."/>
            <person name="Cannon S.B."/>
            <person name="Udvardi M.K."/>
            <person name="Benedito V.A."/>
            <person name="Mayer K.F."/>
            <person name="Gouzy J."/>
            <person name="Schoof H."/>
            <person name="Van de Peer Y."/>
            <person name="Proost S."/>
            <person name="Cook D.R."/>
            <person name="Meyers B.C."/>
            <person name="Spannagl M."/>
            <person name="Cheung F."/>
            <person name="De Mita S."/>
            <person name="Krishnakumar V."/>
            <person name="Gundlach H."/>
            <person name="Zhou S."/>
            <person name="Mudge J."/>
            <person name="Bharti A.K."/>
            <person name="Murray J.D."/>
            <person name="Naoumkina M.A."/>
            <person name="Rosen B."/>
            <person name="Silverstein K.A."/>
            <person name="Tang H."/>
            <person name="Rombauts S."/>
            <person name="Zhao P.X."/>
            <person name="Zhou P."/>
            <person name="Barbe V."/>
            <person name="Bardou P."/>
            <person name="Bechner M."/>
            <person name="Bellec A."/>
            <person name="Berger A."/>
            <person name="Berges H."/>
            <person name="Bidwell S."/>
            <person name="Bisseling T."/>
            <person name="Choisne N."/>
            <person name="Couloux A."/>
            <person name="Denny R."/>
            <person name="Deshpande S."/>
            <person name="Dai X."/>
            <person name="Doyle J.J."/>
            <person name="Dudez A.M."/>
            <person name="Farmer A.D."/>
            <person name="Fouteau S."/>
            <person name="Franken C."/>
            <person name="Gibelin C."/>
            <person name="Gish J."/>
            <person name="Goldstein S."/>
            <person name="Gonzalez A.J."/>
            <person name="Green P.J."/>
            <person name="Hallab A."/>
            <person name="Hartog M."/>
            <person name="Hua A."/>
            <person name="Humphray S.J."/>
            <person name="Jeong D.H."/>
            <person name="Jing Y."/>
            <person name="Jocker A."/>
            <person name="Kenton S.M."/>
            <person name="Kim D.J."/>
            <person name="Klee K."/>
            <person name="Lai H."/>
            <person name="Lang C."/>
            <person name="Lin S."/>
            <person name="Macmil S.L."/>
            <person name="Magdelenat G."/>
            <person name="Matthews L."/>
            <person name="McCorrison J."/>
            <person name="Monaghan E.L."/>
            <person name="Mun J.H."/>
            <person name="Najar F.Z."/>
            <person name="Nicholson C."/>
            <person name="Noirot C."/>
            <person name="O'Bleness M."/>
            <person name="Paule C.R."/>
            <person name="Poulain J."/>
            <person name="Prion F."/>
            <person name="Qin B."/>
            <person name="Qu C."/>
            <person name="Retzel E.F."/>
            <person name="Riddle C."/>
            <person name="Sallet E."/>
            <person name="Samain S."/>
            <person name="Samson N."/>
            <person name="Sanders I."/>
            <person name="Saurat O."/>
            <person name="Scarpelli C."/>
            <person name="Schiex T."/>
            <person name="Segurens B."/>
            <person name="Severin A.J."/>
            <person name="Sherrier D.J."/>
            <person name="Shi R."/>
            <person name="Sims S."/>
            <person name="Singer S.R."/>
            <person name="Sinharoy S."/>
            <person name="Sterck L."/>
            <person name="Viollet A."/>
            <person name="Wang B.B."/>
            <person name="Wang K."/>
            <person name="Wang M."/>
            <person name="Wang X."/>
            <person name="Warfsmann J."/>
            <person name="Weissenbach J."/>
            <person name="White D.D."/>
            <person name="White J.D."/>
            <person name="Wiley G.B."/>
            <person name="Wincker P."/>
            <person name="Xing Y."/>
            <person name="Yang L."/>
            <person name="Yao Z."/>
            <person name="Ying F."/>
            <person name="Zhai J."/>
            <person name="Zhou L."/>
            <person name="Zuber A."/>
            <person name="Denarie J."/>
            <person name="Dixon R.A."/>
            <person name="May G.D."/>
            <person name="Schwartz D.C."/>
            <person name="Rogers J."/>
            <person name="Quetier F."/>
            <person name="Town C.D."/>
            <person name="Roe B.A."/>
        </authorList>
    </citation>
    <scope>NUCLEOTIDE SEQUENCE [LARGE SCALE GENOMIC DNA]</scope>
    <source>
        <strain evidence="9">A17</strain>
        <strain evidence="11 12">cv. Jemalong A17</strain>
    </source>
</reference>
<gene>
    <name evidence="11" type="primary">11441898</name>
    <name evidence="9" type="ordered locus">MTR_4g081250</name>
    <name evidence="10" type="ORF">MtrunA17_Chr4g0041941</name>
</gene>
<dbReference type="InterPro" id="IPR042197">
    <property type="entry name" value="Apaf_helical"/>
</dbReference>
<evidence type="ECO:0000313" key="11">
    <source>
        <dbReference type="EnsemblPlants" id="AES89888"/>
    </source>
</evidence>
<keyword evidence="5" id="KW-0611">Plant defense</keyword>
<dbReference type="Pfam" id="PF20160">
    <property type="entry name" value="C-JID"/>
    <property type="match status" value="1"/>
</dbReference>
<dbReference type="Gene3D" id="3.40.50.300">
    <property type="entry name" value="P-loop containing nucleotide triphosphate hydrolases"/>
    <property type="match status" value="1"/>
</dbReference>
<dbReference type="InterPro" id="IPR027417">
    <property type="entry name" value="P-loop_NTPase"/>
</dbReference>
<keyword evidence="6" id="KW-0520">NAD</keyword>
<organism evidence="9 12">
    <name type="scientific">Medicago truncatula</name>
    <name type="common">Barrel medic</name>
    <name type="synonym">Medicago tribuloides</name>
    <dbReference type="NCBI Taxonomy" id="3880"/>
    <lineage>
        <taxon>Eukaryota</taxon>
        <taxon>Viridiplantae</taxon>
        <taxon>Streptophyta</taxon>
        <taxon>Embryophyta</taxon>
        <taxon>Tracheophyta</taxon>
        <taxon>Spermatophyta</taxon>
        <taxon>Magnoliopsida</taxon>
        <taxon>eudicotyledons</taxon>
        <taxon>Gunneridae</taxon>
        <taxon>Pentapetalae</taxon>
        <taxon>rosids</taxon>
        <taxon>fabids</taxon>
        <taxon>Fabales</taxon>
        <taxon>Fabaceae</taxon>
        <taxon>Papilionoideae</taxon>
        <taxon>50 kb inversion clade</taxon>
        <taxon>NPAAA clade</taxon>
        <taxon>Hologalegina</taxon>
        <taxon>IRL clade</taxon>
        <taxon>Trifolieae</taxon>
        <taxon>Medicago</taxon>
    </lineage>
</organism>
<evidence type="ECO:0000256" key="7">
    <source>
        <dbReference type="ARBA" id="ARBA00047304"/>
    </source>
</evidence>
<dbReference type="EMBL" id="PSQE01000004">
    <property type="protein sequence ID" value="RHN61930.1"/>
    <property type="molecule type" value="Genomic_DNA"/>
</dbReference>
<evidence type="ECO:0000256" key="1">
    <source>
        <dbReference type="ARBA" id="ARBA00011982"/>
    </source>
</evidence>
<reference evidence="11" key="3">
    <citation type="submission" date="2015-04" db="UniProtKB">
        <authorList>
            <consortium name="EnsemblPlants"/>
        </authorList>
    </citation>
    <scope>IDENTIFICATION</scope>
    <source>
        <strain evidence="11">cv. Jemalong A17</strain>
    </source>
</reference>
<evidence type="ECO:0000256" key="4">
    <source>
        <dbReference type="ARBA" id="ARBA00022801"/>
    </source>
</evidence>
<dbReference type="InterPro" id="IPR032675">
    <property type="entry name" value="LRR_dom_sf"/>
</dbReference>
<dbReference type="GO" id="GO:0061809">
    <property type="term" value="F:NAD+ nucleosidase activity, cyclic ADP-ribose generating"/>
    <property type="evidence" value="ECO:0007669"/>
    <property type="project" value="UniProtKB-EC"/>
</dbReference>
<dbReference type="InterPro" id="IPR035897">
    <property type="entry name" value="Toll_tir_struct_dom_sf"/>
</dbReference>
<comment type="catalytic activity">
    <reaction evidence="7">
        <text>NAD(+) + H2O = ADP-D-ribose + nicotinamide + H(+)</text>
        <dbReference type="Rhea" id="RHEA:16301"/>
        <dbReference type="ChEBI" id="CHEBI:15377"/>
        <dbReference type="ChEBI" id="CHEBI:15378"/>
        <dbReference type="ChEBI" id="CHEBI:17154"/>
        <dbReference type="ChEBI" id="CHEBI:57540"/>
        <dbReference type="ChEBI" id="CHEBI:57967"/>
        <dbReference type="EC" id="3.2.2.6"/>
    </reaction>
    <physiologicalReaction direction="left-to-right" evidence="7">
        <dbReference type="Rhea" id="RHEA:16302"/>
    </physiologicalReaction>
</comment>
<evidence type="ECO:0000256" key="2">
    <source>
        <dbReference type="ARBA" id="ARBA00022614"/>
    </source>
</evidence>
<proteinExistence type="predicted"/>
<dbReference type="SUPFAM" id="SSF52540">
    <property type="entry name" value="P-loop containing nucleoside triphosphate hydrolases"/>
    <property type="match status" value="1"/>
</dbReference>
<dbReference type="SUPFAM" id="SSF52058">
    <property type="entry name" value="L domain-like"/>
    <property type="match status" value="1"/>
</dbReference>
<reference evidence="10" key="4">
    <citation type="journal article" date="2018" name="Nat. Plants">
        <title>Whole-genome landscape of Medicago truncatula symbiotic genes.</title>
        <authorList>
            <person name="Pecrix Y."/>
            <person name="Gamas P."/>
            <person name="Carrere S."/>
        </authorList>
    </citation>
    <scope>NUCLEOTIDE SEQUENCE</scope>
    <source>
        <tissue evidence="10">Leaves</tissue>
    </source>
</reference>
<name>G7JF22_MEDTR</name>
<dbReference type="Pfam" id="PF00931">
    <property type="entry name" value="NB-ARC"/>
    <property type="match status" value="1"/>
</dbReference>
<dbReference type="InterPro" id="IPR036390">
    <property type="entry name" value="WH_DNA-bd_sf"/>
</dbReference>
<evidence type="ECO:0000313" key="10">
    <source>
        <dbReference type="EMBL" id="RHN61930.1"/>
    </source>
</evidence>
<evidence type="ECO:0000256" key="3">
    <source>
        <dbReference type="ARBA" id="ARBA00022737"/>
    </source>
</evidence>
<accession>A0A0C3X0W7</accession>
<sequence>MTLLERKKYDVFVSFCGDDTRNKFTDHLFGALRRKNIAAFRDNRHLNSGASIEPALFRAIEVSQIFIVVLSKSYASSTWCLRELVYILLHCSQPSEKRVRTVFYDVNPSEVRKQSGSYAKAFAKHEENFGQDHVKVRQWREALTQAGNISGCDLGNKPENEEIETIVKEIVETFGYKFSYLPNDLVGMLPPIEELEKCLLLDSVDKVLAVGICGMSGVGKTTLASVLYCNKKNSPQFDACCFIDDVSKKFRYYGPVGAQKQILHQTLGEEHIQIYNMYDAANLIQSRLSRCRALIIFDNVDDSEQLEKLAVTRKSLAAGSRIIIVCRDAHILEEYGVDALYKVPFLNETNSLQLFCRKAFKCDNIKSDSYEEMTYDMLNYANGLPLVIKVLSSFLYNRSISEWRSALARLGESPNKNIMDALQFGFYGLEKTEFEIFLDIACFFNGREEKFVKNVLNCCGFHPDIGLRVLVDKSLIRISDENKIEMHGVFEELGRRIVQENSTKVARQWSILWLHKYCYDVMSENMEKNVEAIVLNGNERDTEELMVEALSNMSRLRLLILKDVKCLGRLDNLSNQLRYVAWNGYPFMYLPSNFRPNQLVELIMVDSSIKQLWEGKKNLPNLRTLDLSYSTNLIKMLDFGEVPNLERLNLEGCVKLVEMDLFICLPKKLVFLNLKNCRSLISIPNGISGLNSLEYLNLCGCSKALNNLRHLEWPSLASLCCLREVDISFCNLSHLPGDIEDLSCVERFNLGGNKFVTLPGFTLLSKLEYLNLEHCLMLTSLPELPSPAAIKHDEYWSAGMYIFNCSELDENETKRCSRLTFSWMLQFILANQESSASFRSIEIVIPGSEIPSWFNNQREDGSICINPSLIMRDSNVIGIACCVVFSAAPHGLISTTNGQKPVLYLSFHRGDFELHFSILVNANPIISSHMWLTYFTRESFFDILKDIGNRADDCISMEAFIVDGEGLEVKSCGYRWVFKQDLQEFNLITMQAENH</sequence>
<dbReference type="GO" id="GO:0007165">
    <property type="term" value="P:signal transduction"/>
    <property type="evidence" value="ECO:0007669"/>
    <property type="project" value="InterPro"/>
</dbReference>
<dbReference type="GO" id="GO:0006952">
    <property type="term" value="P:defense response"/>
    <property type="evidence" value="ECO:0007669"/>
    <property type="project" value="UniProtKB-KW"/>
</dbReference>
<dbReference type="SUPFAM" id="SSF52200">
    <property type="entry name" value="Toll/Interleukin receptor TIR domain"/>
    <property type="match status" value="1"/>
</dbReference>
<dbReference type="Pfam" id="PF01582">
    <property type="entry name" value="TIR"/>
    <property type="match status" value="1"/>
</dbReference>
<dbReference type="GO" id="GO:0043531">
    <property type="term" value="F:ADP binding"/>
    <property type="evidence" value="ECO:0007669"/>
    <property type="project" value="InterPro"/>
</dbReference>
<dbReference type="Gene3D" id="3.40.50.10140">
    <property type="entry name" value="Toll/interleukin-1 receptor homology (TIR) domain"/>
    <property type="match status" value="1"/>
</dbReference>
<dbReference type="AlphaFoldDB" id="G7JF22"/>
<dbReference type="Proteomes" id="UP000002051">
    <property type="component" value="Chromosome 4"/>
</dbReference>
<accession>G7JF22</accession>
<dbReference type="PROSITE" id="PS50104">
    <property type="entry name" value="TIR"/>
    <property type="match status" value="1"/>
</dbReference>
<dbReference type="SUPFAM" id="SSF46785">
    <property type="entry name" value="Winged helix' DNA-binding domain"/>
    <property type="match status" value="1"/>
</dbReference>
<dbReference type="InterPro" id="IPR058192">
    <property type="entry name" value="WHD_ROQ1-like"/>
</dbReference>
<dbReference type="Proteomes" id="UP000265566">
    <property type="component" value="Chromosome 4"/>
</dbReference>
<dbReference type="Gene3D" id="3.80.10.10">
    <property type="entry name" value="Ribonuclease Inhibitor"/>
    <property type="match status" value="2"/>
</dbReference>
<dbReference type="EnsemblPlants" id="AES89888">
    <property type="protein sequence ID" value="AES89888"/>
    <property type="gene ID" value="MTR_4g081250"/>
</dbReference>
<dbReference type="GO" id="GO:0003677">
    <property type="term" value="F:DNA binding"/>
    <property type="evidence" value="ECO:0007669"/>
    <property type="project" value="UniProtKB-KW"/>
</dbReference>